<sequence>MPALPSSLMLPPASLSSDLSSWQAQSGFTAFASTPDLIYPHPSIPTPTSRSHIITTN</sequence>
<keyword evidence="2" id="KW-1185">Reference proteome</keyword>
<evidence type="ECO:0000313" key="1">
    <source>
        <dbReference type="EMBL" id="KAF2273789.1"/>
    </source>
</evidence>
<dbReference type="RefSeq" id="XP_033651328.1">
    <property type="nucleotide sequence ID" value="XM_033798928.1"/>
</dbReference>
<protein>
    <submittedName>
        <fullName evidence="1">Uncharacterized protein</fullName>
    </submittedName>
</protein>
<dbReference type="Proteomes" id="UP000800097">
    <property type="component" value="Unassembled WGS sequence"/>
</dbReference>
<dbReference type="EMBL" id="ML986507">
    <property type="protein sequence ID" value="KAF2273789.1"/>
    <property type="molecule type" value="Genomic_DNA"/>
</dbReference>
<dbReference type="AlphaFoldDB" id="A0A6A6JF30"/>
<gene>
    <name evidence="1" type="ORF">EI97DRAFT_435711</name>
</gene>
<organism evidence="1 2">
    <name type="scientific">Westerdykella ornata</name>
    <dbReference type="NCBI Taxonomy" id="318751"/>
    <lineage>
        <taxon>Eukaryota</taxon>
        <taxon>Fungi</taxon>
        <taxon>Dikarya</taxon>
        <taxon>Ascomycota</taxon>
        <taxon>Pezizomycotina</taxon>
        <taxon>Dothideomycetes</taxon>
        <taxon>Pleosporomycetidae</taxon>
        <taxon>Pleosporales</taxon>
        <taxon>Sporormiaceae</taxon>
        <taxon>Westerdykella</taxon>
    </lineage>
</organism>
<feature type="non-terminal residue" evidence="1">
    <location>
        <position position="57"/>
    </location>
</feature>
<dbReference type="GeneID" id="54552103"/>
<reference evidence="1" key="1">
    <citation type="journal article" date="2020" name="Stud. Mycol.">
        <title>101 Dothideomycetes genomes: a test case for predicting lifestyles and emergence of pathogens.</title>
        <authorList>
            <person name="Haridas S."/>
            <person name="Albert R."/>
            <person name="Binder M."/>
            <person name="Bloem J."/>
            <person name="Labutti K."/>
            <person name="Salamov A."/>
            <person name="Andreopoulos B."/>
            <person name="Baker S."/>
            <person name="Barry K."/>
            <person name="Bills G."/>
            <person name="Bluhm B."/>
            <person name="Cannon C."/>
            <person name="Castanera R."/>
            <person name="Culley D."/>
            <person name="Daum C."/>
            <person name="Ezra D."/>
            <person name="Gonzalez J."/>
            <person name="Henrissat B."/>
            <person name="Kuo A."/>
            <person name="Liang C."/>
            <person name="Lipzen A."/>
            <person name="Lutzoni F."/>
            <person name="Magnuson J."/>
            <person name="Mondo S."/>
            <person name="Nolan M."/>
            <person name="Ohm R."/>
            <person name="Pangilinan J."/>
            <person name="Park H.-J."/>
            <person name="Ramirez L."/>
            <person name="Alfaro M."/>
            <person name="Sun H."/>
            <person name="Tritt A."/>
            <person name="Yoshinaga Y."/>
            <person name="Zwiers L.-H."/>
            <person name="Turgeon B."/>
            <person name="Goodwin S."/>
            <person name="Spatafora J."/>
            <person name="Crous P."/>
            <person name="Grigoriev I."/>
        </authorList>
    </citation>
    <scope>NUCLEOTIDE SEQUENCE</scope>
    <source>
        <strain evidence="1">CBS 379.55</strain>
    </source>
</reference>
<name>A0A6A6JF30_WESOR</name>
<evidence type="ECO:0000313" key="2">
    <source>
        <dbReference type="Proteomes" id="UP000800097"/>
    </source>
</evidence>
<proteinExistence type="predicted"/>
<accession>A0A6A6JF30</accession>